<keyword evidence="2" id="KW-0238">DNA-binding</keyword>
<keyword evidence="1" id="KW-0805">Transcription regulation</keyword>
<dbReference type="GO" id="GO:0003677">
    <property type="term" value="F:DNA binding"/>
    <property type="evidence" value="ECO:0007669"/>
    <property type="project" value="UniProtKB-KW"/>
</dbReference>
<evidence type="ECO:0008006" key="9">
    <source>
        <dbReference type="Google" id="ProtNLM"/>
    </source>
</evidence>
<dbReference type="Pfam" id="PF00027">
    <property type="entry name" value="cNMP_binding"/>
    <property type="match status" value="1"/>
</dbReference>
<dbReference type="GO" id="GO:0003700">
    <property type="term" value="F:DNA-binding transcription factor activity"/>
    <property type="evidence" value="ECO:0007669"/>
    <property type="project" value="TreeGrafter"/>
</dbReference>
<evidence type="ECO:0000256" key="2">
    <source>
        <dbReference type="ARBA" id="ARBA00023125"/>
    </source>
</evidence>
<dbReference type="PROSITE" id="PS51063">
    <property type="entry name" value="HTH_CRP_2"/>
    <property type="match status" value="1"/>
</dbReference>
<evidence type="ECO:0000259" key="6">
    <source>
        <dbReference type="PROSITE" id="PS51063"/>
    </source>
</evidence>
<evidence type="ECO:0000313" key="7">
    <source>
        <dbReference type="EMBL" id="PZQ50099.1"/>
    </source>
</evidence>
<dbReference type="InterPro" id="IPR036390">
    <property type="entry name" value="WH_DNA-bd_sf"/>
</dbReference>
<evidence type="ECO:0000313" key="8">
    <source>
        <dbReference type="Proteomes" id="UP000249185"/>
    </source>
</evidence>
<dbReference type="Gene3D" id="1.10.10.10">
    <property type="entry name" value="Winged helix-like DNA-binding domain superfamily/Winged helix DNA-binding domain"/>
    <property type="match status" value="1"/>
</dbReference>
<accession>A0A2W5NCY1</accession>
<dbReference type="PROSITE" id="PS50042">
    <property type="entry name" value="CNMP_BINDING_3"/>
    <property type="match status" value="1"/>
</dbReference>
<dbReference type="SMART" id="SM00100">
    <property type="entry name" value="cNMP"/>
    <property type="match status" value="1"/>
</dbReference>
<feature type="domain" description="Cyclic nucleotide-binding" evidence="5">
    <location>
        <begin position="17"/>
        <end position="120"/>
    </location>
</feature>
<dbReference type="PANTHER" id="PTHR24567:SF74">
    <property type="entry name" value="HTH-TYPE TRANSCRIPTIONAL REGULATOR ARCR"/>
    <property type="match status" value="1"/>
</dbReference>
<dbReference type="EMBL" id="QFPW01000005">
    <property type="protein sequence ID" value="PZQ50099.1"/>
    <property type="molecule type" value="Genomic_DNA"/>
</dbReference>
<feature type="region of interest" description="Disordered" evidence="4">
    <location>
        <begin position="227"/>
        <end position="249"/>
    </location>
</feature>
<gene>
    <name evidence="7" type="ORF">DI556_08490</name>
</gene>
<dbReference type="InterPro" id="IPR014710">
    <property type="entry name" value="RmlC-like_jellyroll"/>
</dbReference>
<dbReference type="Proteomes" id="UP000249185">
    <property type="component" value="Unassembled WGS sequence"/>
</dbReference>
<dbReference type="InterPro" id="IPR036388">
    <property type="entry name" value="WH-like_DNA-bd_sf"/>
</dbReference>
<dbReference type="CDD" id="cd00038">
    <property type="entry name" value="CAP_ED"/>
    <property type="match status" value="1"/>
</dbReference>
<dbReference type="InterPro" id="IPR018490">
    <property type="entry name" value="cNMP-bd_dom_sf"/>
</dbReference>
<comment type="caution">
    <text evidence="7">The sequence shown here is derived from an EMBL/GenBank/DDBJ whole genome shotgun (WGS) entry which is preliminary data.</text>
</comment>
<reference evidence="7 8" key="1">
    <citation type="submission" date="2017-08" db="EMBL/GenBank/DDBJ databases">
        <title>Infants hospitalized years apart are colonized by the same room-sourced microbial strains.</title>
        <authorList>
            <person name="Brooks B."/>
            <person name="Olm M.R."/>
            <person name="Firek B.A."/>
            <person name="Baker R."/>
            <person name="Thomas B.C."/>
            <person name="Morowitz M.J."/>
            <person name="Banfield J.F."/>
        </authorList>
    </citation>
    <scope>NUCLEOTIDE SEQUENCE [LARGE SCALE GENOMIC DNA]</scope>
    <source>
        <strain evidence="7">S2_005_002_R2_34</strain>
    </source>
</reference>
<evidence type="ECO:0000256" key="4">
    <source>
        <dbReference type="SAM" id="MobiDB-lite"/>
    </source>
</evidence>
<dbReference type="InterPro" id="IPR012318">
    <property type="entry name" value="HTH_CRP"/>
</dbReference>
<proteinExistence type="predicted"/>
<dbReference type="GO" id="GO:0005829">
    <property type="term" value="C:cytosol"/>
    <property type="evidence" value="ECO:0007669"/>
    <property type="project" value="TreeGrafter"/>
</dbReference>
<dbReference type="AlphaFoldDB" id="A0A2W5NCY1"/>
<dbReference type="SMART" id="SM00419">
    <property type="entry name" value="HTH_CRP"/>
    <property type="match status" value="1"/>
</dbReference>
<sequence length="249" mass="27109">MTSSRSDDLGILARFGWLSGMPAAFRETVLDRCLLRRYRRDEVVYRAGDPPGGLYGLIRGGVGVELYSDDREPYIGTFARPGFWIGEGSVLTRGPRFIGIRATRDSLLAYLPLARWDQIVRSDPEAWRWLAHLSLRNSLLAVAVADALMVPGAVPRMAAILLVLSGPGAPGGPAAEAPIEMSQDDLARMANLSRSSAGRILQMFESDGLIAIGYRRIRVLAPEGLRRRRAGASAPAGRTQRDAPRTGEP</sequence>
<dbReference type="SUPFAM" id="SSF51206">
    <property type="entry name" value="cAMP-binding domain-like"/>
    <property type="match status" value="1"/>
</dbReference>
<evidence type="ECO:0000256" key="3">
    <source>
        <dbReference type="ARBA" id="ARBA00023163"/>
    </source>
</evidence>
<keyword evidence="3" id="KW-0804">Transcription</keyword>
<feature type="domain" description="HTH crp-type" evidence="6">
    <location>
        <begin position="151"/>
        <end position="223"/>
    </location>
</feature>
<dbReference type="SUPFAM" id="SSF46785">
    <property type="entry name" value="Winged helix' DNA-binding domain"/>
    <property type="match status" value="1"/>
</dbReference>
<evidence type="ECO:0000256" key="1">
    <source>
        <dbReference type="ARBA" id="ARBA00023015"/>
    </source>
</evidence>
<dbReference type="InterPro" id="IPR050397">
    <property type="entry name" value="Env_Response_Regulators"/>
</dbReference>
<organism evidence="7 8">
    <name type="scientific">Rhodovulum sulfidophilum</name>
    <name type="common">Rhodobacter sulfidophilus</name>
    <dbReference type="NCBI Taxonomy" id="35806"/>
    <lineage>
        <taxon>Bacteria</taxon>
        <taxon>Pseudomonadati</taxon>
        <taxon>Pseudomonadota</taxon>
        <taxon>Alphaproteobacteria</taxon>
        <taxon>Rhodobacterales</taxon>
        <taxon>Paracoccaceae</taxon>
        <taxon>Rhodovulum</taxon>
    </lineage>
</organism>
<dbReference type="Pfam" id="PF13545">
    <property type="entry name" value="HTH_Crp_2"/>
    <property type="match status" value="1"/>
</dbReference>
<dbReference type="InterPro" id="IPR000595">
    <property type="entry name" value="cNMP-bd_dom"/>
</dbReference>
<evidence type="ECO:0000259" key="5">
    <source>
        <dbReference type="PROSITE" id="PS50042"/>
    </source>
</evidence>
<dbReference type="Gene3D" id="2.60.120.10">
    <property type="entry name" value="Jelly Rolls"/>
    <property type="match status" value="1"/>
</dbReference>
<dbReference type="PANTHER" id="PTHR24567">
    <property type="entry name" value="CRP FAMILY TRANSCRIPTIONAL REGULATORY PROTEIN"/>
    <property type="match status" value="1"/>
</dbReference>
<feature type="compositionally biased region" description="Basic and acidic residues" evidence="4">
    <location>
        <begin position="239"/>
        <end position="249"/>
    </location>
</feature>
<protein>
    <recommendedName>
        <fullName evidence="9">Crp/Fnr family transcriptional regulator</fullName>
    </recommendedName>
</protein>
<name>A0A2W5NCY1_RHOSU</name>